<gene>
    <name evidence="2" type="ORF">AWW68_08545</name>
</gene>
<organism evidence="2 3">
    <name type="scientific">Roseivirga spongicola</name>
    <dbReference type="NCBI Taxonomy" id="333140"/>
    <lineage>
        <taxon>Bacteria</taxon>
        <taxon>Pseudomonadati</taxon>
        <taxon>Bacteroidota</taxon>
        <taxon>Cytophagia</taxon>
        <taxon>Cytophagales</taxon>
        <taxon>Roseivirgaceae</taxon>
        <taxon>Roseivirga</taxon>
    </lineage>
</organism>
<dbReference type="AlphaFoldDB" id="A0A150XAV9"/>
<name>A0A150XAV9_9BACT</name>
<evidence type="ECO:0000256" key="1">
    <source>
        <dbReference type="SAM" id="Phobius"/>
    </source>
</evidence>
<keyword evidence="1" id="KW-0472">Membrane</keyword>
<dbReference type="STRING" id="333140.AWW68_08545"/>
<comment type="caution">
    <text evidence="2">The sequence shown here is derived from an EMBL/GenBank/DDBJ whole genome shotgun (WGS) entry which is preliminary data.</text>
</comment>
<evidence type="ECO:0000313" key="3">
    <source>
        <dbReference type="Proteomes" id="UP000075606"/>
    </source>
</evidence>
<evidence type="ECO:0000313" key="2">
    <source>
        <dbReference type="EMBL" id="KYG75867.1"/>
    </source>
</evidence>
<dbReference type="OrthoDB" id="1493774at2"/>
<protein>
    <recommendedName>
        <fullName evidence="4">Nitrogen fixation protein FixH</fullName>
    </recommendedName>
</protein>
<dbReference type="Pfam" id="PF05751">
    <property type="entry name" value="FixH"/>
    <property type="match status" value="1"/>
</dbReference>
<dbReference type="RefSeq" id="WP_068219910.1">
    <property type="nucleotide sequence ID" value="NZ_CP139724.1"/>
</dbReference>
<keyword evidence="1" id="KW-0812">Transmembrane</keyword>
<proteinExistence type="predicted"/>
<feature type="transmembrane region" description="Helical" evidence="1">
    <location>
        <begin position="7"/>
        <end position="26"/>
    </location>
</feature>
<dbReference type="InterPro" id="IPR008620">
    <property type="entry name" value="FixH"/>
</dbReference>
<dbReference type="EMBL" id="LRPC01000012">
    <property type="protein sequence ID" value="KYG75867.1"/>
    <property type="molecule type" value="Genomic_DNA"/>
</dbReference>
<evidence type="ECO:0008006" key="4">
    <source>
        <dbReference type="Google" id="ProtNLM"/>
    </source>
</evidence>
<keyword evidence="3" id="KW-1185">Reference proteome</keyword>
<reference evidence="2 3" key="1">
    <citation type="submission" date="2016-01" db="EMBL/GenBank/DDBJ databases">
        <title>Genome sequencing of Roseivirga spongicola UST030701-084.</title>
        <authorList>
            <person name="Selvaratnam C."/>
            <person name="Thevarajoo S."/>
            <person name="Goh K.M."/>
            <person name="Ee R."/>
            <person name="Chan K.-G."/>
            <person name="Chong C.S."/>
        </authorList>
    </citation>
    <scope>NUCLEOTIDE SEQUENCE [LARGE SCALE GENOMIC DNA]</scope>
    <source>
        <strain evidence="2 3">UST030701-084</strain>
    </source>
</reference>
<dbReference type="Proteomes" id="UP000075606">
    <property type="component" value="Unassembled WGS sequence"/>
</dbReference>
<keyword evidence="1" id="KW-1133">Transmembrane helix</keyword>
<accession>A0A150XAV9</accession>
<sequence>MNWGNRIIVAFVLFFGVLFTLVYISMNTEFSLVADNYYEQELAYEDQLTRIRNVNALDQKPEFSIDRTGLKVSLAFPEGVAQNIKEGKVKFYRSSSARHDKEMELELNETNQFEQDISEFVVGAWKLQLFWTDGNKEYYKEIDFVI</sequence>